<evidence type="ECO:0000259" key="2">
    <source>
        <dbReference type="Pfam" id="PF03413"/>
    </source>
</evidence>
<accession>A0AAE9YX21</accession>
<feature type="domain" description="PepSY" evidence="2">
    <location>
        <begin position="50"/>
        <end position="105"/>
    </location>
</feature>
<name>A0AAE9YX21_9GAMM</name>
<reference evidence="3 4" key="2">
    <citation type="journal article" date="2022" name="Mar. Drugs">
        <title>Bioassay-Guided Fractionation Leads to the Detection of Cholic Acid Generated by the Rare Thalassomonas sp.</title>
        <authorList>
            <person name="Pheiffer F."/>
            <person name="Schneider Y.K."/>
            <person name="Hansen E.H."/>
            <person name="Andersen J.H."/>
            <person name="Isaksson J."/>
            <person name="Busche T."/>
            <person name="R C."/>
            <person name="Kalinowski J."/>
            <person name="Zyl L.V."/>
            <person name="Trindade M."/>
        </authorList>
    </citation>
    <scope>NUCLEOTIDE SEQUENCE [LARGE SCALE GENOMIC DNA]</scope>
    <source>
        <strain evidence="3 4">A5K-106</strain>
    </source>
</reference>
<dbReference type="AlphaFoldDB" id="A0AAE9YX21"/>
<evidence type="ECO:0000256" key="1">
    <source>
        <dbReference type="SAM" id="MobiDB-lite"/>
    </source>
</evidence>
<feature type="compositionally biased region" description="Basic residues" evidence="1">
    <location>
        <begin position="40"/>
        <end position="49"/>
    </location>
</feature>
<dbReference type="Pfam" id="PF03413">
    <property type="entry name" value="PepSY"/>
    <property type="match status" value="1"/>
</dbReference>
<gene>
    <name evidence="3" type="ORF">SG35_021280</name>
</gene>
<evidence type="ECO:0000313" key="3">
    <source>
        <dbReference type="EMBL" id="WDE01970.1"/>
    </source>
</evidence>
<organism evidence="3 4">
    <name type="scientific">Thalassomonas actiniarum</name>
    <dbReference type="NCBI Taxonomy" id="485447"/>
    <lineage>
        <taxon>Bacteria</taxon>
        <taxon>Pseudomonadati</taxon>
        <taxon>Pseudomonadota</taxon>
        <taxon>Gammaproteobacteria</taxon>
        <taxon>Alteromonadales</taxon>
        <taxon>Colwelliaceae</taxon>
        <taxon>Thalassomonas</taxon>
    </lineage>
</organism>
<proteinExistence type="predicted"/>
<sequence>MLFLLASLSLGQHKAQASDAIGSYQVPGVDLPSVGDKANKKERNKKSSRKISQQQAAQKVKNRYGGKVLKVQSSKVNGQAGYKVKLLKKDGHIISVLVDGSSGKIKGN</sequence>
<reference evidence="3 4" key="1">
    <citation type="journal article" date="2015" name="Genome Announc.">
        <title>Draft Genome Sequences of Marine Isolates of Thalassomonas viridans and Thalassomonas actiniarum.</title>
        <authorList>
            <person name="Olonade I."/>
            <person name="van Zyl L.J."/>
            <person name="Trindade M."/>
        </authorList>
    </citation>
    <scope>NUCLEOTIDE SEQUENCE [LARGE SCALE GENOMIC DNA]</scope>
    <source>
        <strain evidence="3 4">A5K-106</strain>
    </source>
</reference>
<dbReference type="Proteomes" id="UP000032568">
    <property type="component" value="Chromosome"/>
</dbReference>
<evidence type="ECO:0000313" key="4">
    <source>
        <dbReference type="Proteomes" id="UP000032568"/>
    </source>
</evidence>
<dbReference type="Gene3D" id="3.10.450.40">
    <property type="match status" value="1"/>
</dbReference>
<keyword evidence="4" id="KW-1185">Reference proteome</keyword>
<feature type="region of interest" description="Disordered" evidence="1">
    <location>
        <begin position="25"/>
        <end position="61"/>
    </location>
</feature>
<dbReference type="KEGG" id="tact:SG35_021280"/>
<protein>
    <submittedName>
        <fullName evidence="3">PepSY domain-containing protein</fullName>
    </submittedName>
</protein>
<dbReference type="InterPro" id="IPR025711">
    <property type="entry name" value="PepSY"/>
</dbReference>
<dbReference type="EMBL" id="CP059735">
    <property type="protein sequence ID" value="WDE01970.1"/>
    <property type="molecule type" value="Genomic_DNA"/>
</dbReference>